<feature type="domain" description="CIDE-N" evidence="4">
    <location>
        <begin position="130"/>
        <end position="210"/>
    </location>
</feature>
<sequence length="319" mass="34854">MPPSPGTNVTPAGCASDQILADALGKRVVVPSPKDKAGAGERPQPPSDASRVSVQERNSVRTPSAQRQHQISQVKDSAPPDCPLPTHCTSDTSHKSRNVKDVLLLCSVSRPLTFMGSQTKKVLLAPLKHPARPFRVSSHHPSTPWAPGTSRCRKRLSWFQKTLDALMITSRLVTLVLEEDGTVVDTEEFFQTLGDNTHFMALEKGQKWTPGGNCVPARQPPRRSGIARVTLDLYKLNPRDVVGCLNVKATMYEMYSVSYDIRCTGLKALLRSLLRVLSHAAQVTGQFLIYAGTYMLQVLADTEEQVVAGSRCRQGVTSG</sequence>
<keyword evidence="1 2" id="KW-0053">Apoptosis</keyword>
<evidence type="ECO:0000256" key="2">
    <source>
        <dbReference type="PROSITE-ProRule" id="PRU00447"/>
    </source>
</evidence>
<dbReference type="GO" id="GO:0006915">
    <property type="term" value="P:apoptotic process"/>
    <property type="evidence" value="ECO:0007669"/>
    <property type="project" value="UniProtKB-UniRule"/>
</dbReference>
<dbReference type="SMART" id="SM00266">
    <property type="entry name" value="CAD"/>
    <property type="match status" value="1"/>
</dbReference>
<evidence type="ECO:0000256" key="3">
    <source>
        <dbReference type="SAM" id="MobiDB-lite"/>
    </source>
</evidence>
<name>A0A9W3EU40_CAMBA</name>
<dbReference type="SUPFAM" id="SSF54277">
    <property type="entry name" value="CAD &amp; PB1 domains"/>
    <property type="match status" value="1"/>
</dbReference>
<evidence type="ECO:0000256" key="1">
    <source>
        <dbReference type="ARBA" id="ARBA00022703"/>
    </source>
</evidence>
<protein>
    <submittedName>
        <fullName evidence="5">Cell death activator CIDE-A</fullName>
    </submittedName>
</protein>
<proteinExistence type="predicted"/>
<evidence type="ECO:0000313" key="5">
    <source>
        <dbReference type="RefSeq" id="XP_010956421.2"/>
    </source>
</evidence>
<dbReference type="Gene3D" id="3.10.20.10">
    <property type="match status" value="1"/>
</dbReference>
<dbReference type="PANTHER" id="PTHR12306">
    <property type="entry name" value="CELL DEATH ACTIVATOR CIDE"/>
    <property type="match status" value="1"/>
</dbReference>
<dbReference type="Pfam" id="PF02017">
    <property type="entry name" value="CIDE-N"/>
    <property type="match status" value="1"/>
</dbReference>
<gene>
    <name evidence="5" type="primary">CIDEA</name>
</gene>
<dbReference type="RefSeq" id="XP_010956421.2">
    <property type="nucleotide sequence ID" value="XM_010958119.2"/>
</dbReference>
<accession>A0A9W3EU40</accession>
<dbReference type="InterPro" id="IPR003508">
    <property type="entry name" value="CIDE-N_dom"/>
</dbReference>
<evidence type="ECO:0000259" key="4">
    <source>
        <dbReference type="PROSITE" id="PS51135"/>
    </source>
</evidence>
<dbReference type="KEGG" id="cbai:105071439"/>
<feature type="compositionally biased region" description="Polar residues" evidence="3">
    <location>
        <begin position="50"/>
        <end position="75"/>
    </location>
</feature>
<dbReference type="GO" id="GO:0042981">
    <property type="term" value="P:regulation of apoptotic process"/>
    <property type="evidence" value="ECO:0007669"/>
    <property type="project" value="TreeGrafter"/>
</dbReference>
<reference evidence="5" key="1">
    <citation type="submission" date="2025-08" db="UniProtKB">
        <authorList>
            <consortium name="RefSeq"/>
        </authorList>
    </citation>
    <scope>IDENTIFICATION</scope>
    <source>
        <tissue evidence="5">Blood</tissue>
    </source>
</reference>
<organism evidence="5">
    <name type="scientific">Camelus bactrianus</name>
    <name type="common">Bactrian camel</name>
    <dbReference type="NCBI Taxonomy" id="9837"/>
    <lineage>
        <taxon>Eukaryota</taxon>
        <taxon>Metazoa</taxon>
        <taxon>Chordata</taxon>
        <taxon>Craniata</taxon>
        <taxon>Vertebrata</taxon>
        <taxon>Euteleostomi</taxon>
        <taxon>Mammalia</taxon>
        <taxon>Eutheria</taxon>
        <taxon>Laurasiatheria</taxon>
        <taxon>Artiodactyla</taxon>
        <taxon>Tylopoda</taxon>
        <taxon>Camelidae</taxon>
        <taxon>Camelus</taxon>
    </lineage>
</organism>
<dbReference type="CTD" id="1149"/>
<dbReference type="AlphaFoldDB" id="A0A9W3EU40"/>
<feature type="region of interest" description="Disordered" evidence="3">
    <location>
        <begin position="27"/>
        <end position="94"/>
    </location>
</feature>
<dbReference type="PANTHER" id="PTHR12306:SF8">
    <property type="entry name" value="LIPID TRANSFERASE CIDEA"/>
    <property type="match status" value="1"/>
</dbReference>
<dbReference type="PROSITE" id="PS51135">
    <property type="entry name" value="CIDE_N"/>
    <property type="match status" value="1"/>
</dbReference>